<dbReference type="Proteomes" id="UP001178461">
    <property type="component" value="Chromosome 15"/>
</dbReference>
<keyword evidence="4" id="KW-1185">Reference proteome</keyword>
<dbReference type="SUPFAM" id="SSF54117">
    <property type="entry name" value="Interleukin 8-like chemokines"/>
    <property type="match status" value="1"/>
</dbReference>
<dbReference type="Gene3D" id="2.40.50.40">
    <property type="match status" value="1"/>
</dbReference>
<dbReference type="Pfam" id="PF00048">
    <property type="entry name" value="IL8"/>
    <property type="match status" value="1"/>
</dbReference>
<proteinExistence type="predicted"/>
<dbReference type="EMBL" id="OX395141">
    <property type="protein sequence ID" value="CAI5795153.1"/>
    <property type="molecule type" value="Genomic_DNA"/>
</dbReference>
<name>A0AA35LFP4_9SAUR</name>
<evidence type="ECO:0000313" key="4">
    <source>
        <dbReference type="Proteomes" id="UP001178461"/>
    </source>
</evidence>
<dbReference type="SMART" id="SM00199">
    <property type="entry name" value="SCY"/>
    <property type="match status" value="1"/>
</dbReference>
<dbReference type="AlphaFoldDB" id="A0AA35LFP4"/>
<sequence>MALFSLAKAAPDAPDTSPCCNKYPKSIFPNNIVKSYFRTSSICNLPSIVFIFNNGLSSCADPNAQWVKDLMKYLDNKNKPTS</sequence>
<dbReference type="InterPro" id="IPR039809">
    <property type="entry name" value="Chemokine_b/g/d"/>
</dbReference>
<dbReference type="InterPro" id="IPR036048">
    <property type="entry name" value="Interleukin_8-like_sf"/>
</dbReference>
<evidence type="ECO:0000256" key="1">
    <source>
        <dbReference type="ARBA" id="ARBA00022514"/>
    </source>
</evidence>
<evidence type="ECO:0000259" key="2">
    <source>
        <dbReference type="SMART" id="SM00199"/>
    </source>
</evidence>
<dbReference type="GO" id="GO:0008009">
    <property type="term" value="F:chemokine activity"/>
    <property type="evidence" value="ECO:0007669"/>
    <property type="project" value="InterPro"/>
</dbReference>
<dbReference type="GO" id="GO:0006955">
    <property type="term" value="P:immune response"/>
    <property type="evidence" value="ECO:0007669"/>
    <property type="project" value="InterPro"/>
</dbReference>
<keyword evidence="1" id="KW-0202">Cytokine</keyword>
<organism evidence="3 4">
    <name type="scientific">Podarcis lilfordi</name>
    <name type="common">Lilford's wall lizard</name>
    <dbReference type="NCBI Taxonomy" id="74358"/>
    <lineage>
        <taxon>Eukaryota</taxon>
        <taxon>Metazoa</taxon>
        <taxon>Chordata</taxon>
        <taxon>Craniata</taxon>
        <taxon>Vertebrata</taxon>
        <taxon>Euteleostomi</taxon>
        <taxon>Lepidosauria</taxon>
        <taxon>Squamata</taxon>
        <taxon>Bifurcata</taxon>
        <taxon>Unidentata</taxon>
        <taxon>Episquamata</taxon>
        <taxon>Laterata</taxon>
        <taxon>Lacertibaenia</taxon>
        <taxon>Lacertidae</taxon>
        <taxon>Podarcis</taxon>
    </lineage>
</organism>
<dbReference type="GO" id="GO:0005615">
    <property type="term" value="C:extracellular space"/>
    <property type="evidence" value="ECO:0007669"/>
    <property type="project" value="UniProtKB-KW"/>
</dbReference>
<feature type="domain" description="Chemokine interleukin-8-like" evidence="2">
    <location>
        <begin position="16"/>
        <end position="74"/>
    </location>
</feature>
<dbReference type="InterPro" id="IPR001811">
    <property type="entry name" value="Chemokine_IL8-like_dom"/>
</dbReference>
<dbReference type="CDD" id="cd00272">
    <property type="entry name" value="Chemokine_CC"/>
    <property type="match status" value="1"/>
</dbReference>
<dbReference type="PANTHER" id="PTHR12015">
    <property type="entry name" value="SMALL INDUCIBLE CYTOKINE A"/>
    <property type="match status" value="1"/>
</dbReference>
<reference evidence="3" key="1">
    <citation type="submission" date="2022-12" db="EMBL/GenBank/DDBJ databases">
        <authorList>
            <person name="Alioto T."/>
            <person name="Alioto T."/>
            <person name="Gomez Garrido J."/>
        </authorList>
    </citation>
    <scope>NUCLEOTIDE SEQUENCE</scope>
</reference>
<evidence type="ECO:0000313" key="3">
    <source>
        <dbReference type="EMBL" id="CAI5795153.1"/>
    </source>
</evidence>
<protein>
    <submittedName>
        <fullName evidence="3">C-C motif chemokine 5-like</fullName>
    </submittedName>
</protein>
<gene>
    <name evidence="3" type="ORF">PODLI_1B007732</name>
</gene>
<accession>A0AA35LFP4</accession>